<evidence type="ECO:0000313" key="7">
    <source>
        <dbReference type="Proteomes" id="UP001629113"/>
    </source>
</evidence>
<keyword evidence="7" id="KW-1185">Reference proteome</keyword>
<evidence type="ECO:0000256" key="2">
    <source>
        <dbReference type="ARBA" id="ARBA00022692"/>
    </source>
</evidence>
<gene>
    <name evidence="6" type="ORF">PVAG01_06821</name>
</gene>
<evidence type="ECO:0000256" key="4">
    <source>
        <dbReference type="ARBA" id="ARBA00023136"/>
    </source>
</evidence>
<evidence type="ECO:0008006" key="8">
    <source>
        <dbReference type="Google" id="ProtNLM"/>
    </source>
</evidence>
<evidence type="ECO:0000313" key="6">
    <source>
        <dbReference type="EMBL" id="KAL3422664.1"/>
    </source>
</evidence>
<dbReference type="EMBL" id="JBFCZG010000005">
    <property type="protein sequence ID" value="KAL3422664.1"/>
    <property type="molecule type" value="Genomic_DNA"/>
</dbReference>
<keyword evidence="2 5" id="KW-0812">Transmembrane</keyword>
<accession>A0ABR4PH74</accession>
<dbReference type="Gene3D" id="1.20.120.550">
    <property type="entry name" value="Membrane associated eicosanoid/glutathione metabolism-like domain"/>
    <property type="match status" value="1"/>
</dbReference>
<evidence type="ECO:0000256" key="5">
    <source>
        <dbReference type="SAM" id="Phobius"/>
    </source>
</evidence>
<feature type="transmembrane region" description="Helical" evidence="5">
    <location>
        <begin position="133"/>
        <end position="151"/>
    </location>
</feature>
<keyword evidence="3 5" id="KW-1133">Transmembrane helix</keyword>
<dbReference type="InterPro" id="IPR023352">
    <property type="entry name" value="MAPEG-like_dom_sf"/>
</dbReference>
<evidence type="ECO:0000256" key="1">
    <source>
        <dbReference type="ARBA" id="ARBA00004370"/>
    </source>
</evidence>
<sequence length="161" mass="17614">MTTPNYSVYGIPVYYLLSLYPHGYAMKQVSKALPGGIKSAYDNRNPRAASSTDAIRRQVPADVFAVYERAESAHKNGMENFPLIATAIVLGNVAKLSPRTLNTTVACYLLTRVGYTYMYITSTTRKRSLVRTAVWNAGVGLCLFLIVKAAGKLKDLEGLGL</sequence>
<proteinExistence type="predicted"/>
<evidence type="ECO:0000256" key="3">
    <source>
        <dbReference type="ARBA" id="ARBA00022989"/>
    </source>
</evidence>
<dbReference type="SUPFAM" id="SSF161084">
    <property type="entry name" value="MAPEG domain-like"/>
    <property type="match status" value="1"/>
</dbReference>
<dbReference type="PANTHER" id="PTHR35371">
    <property type="entry name" value="INNER MEMBRANE PROTEIN"/>
    <property type="match status" value="1"/>
</dbReference>
<protein>
    <recommendedName>
        <fullName evidence="8">Glutathione transferase</fullName>
    </recommendedName>
</protein>
<dbReference type="Pfam" id="PF01124">
    <property type="entry name" value="MAPEG"/>
    <property type="match status" value="1"/>
</dbReference>
<reference evidence="6 7" key="1">
    <citation type="submission" date="2024-06" db="EMBL/GenBank/DDBJ databases">
        <title>Complete genome of Phlyctema vagabunda strain 19-DSS-EL-015.</title>
        <authorList>
            <person name="Fiorenzani C."/>
        </authorList>
    </citation>
    <scope>NUCLEOTIDE SEQUENCE [LARGE SCALE GENOMIC DNA]</scope>
    <source>
        <strain evidence="6 7">19-DSS-EL-015</strain>
    </source>
</reference>
<dbReference type="PANTHER" id="PTHR35371:SF1">
    <property type="entry name" value="BLR7753 PROTEIN"/>
    <property type="match status" value="1"/>
</dbReference>
<comment type="caution">
    <text evidence="6">The sequence shown here is derived from an EMBL/GenBank/DDBJ whole genome shotgun (WGS) entry which is preliminary data.</text>
</comment>
<keyword evidence="4 5" id="KW-0472">Membrane</keyword>
<comment type="subcellular location">
    <subcellularLocation>
        <location evidence="1">Membrane</location>
    </subcellularLocation>
</comment>
<organism evidence="6 7">
    <name type="scientific">Phlyctema vagabunda</name>
    <dbReference type="NCBI Taxonomy" id="108571"/>
    <lineage>
        <taxon>Eukaryota</taxon>
        <taxon>Fungi</taxon>
        <taxon>Dikarya</taxon>
        <taxon>Ascomycota</taxon>
        <taxon>Pezizomycotina</taxon>
        <taxon>Leotiomycetes</taxon>
        <taxon>Helotiales</taxon>
        <taxon>Dermateaceae</taxon>
        <taxon>Phlyctema</taxon>
    </lineage>
</organism>
<dbReference type="Proteomes" id="UP001629113">
    <property type="component" value="Unassembled WGS sequence"/>
</dbReference>
<dbReference type="InterPro" id="IPR001129">
    <property type="entry name" value="Membr-assoc_MAPEG"/>
</dbReference>
<name>A0ABR4PH74_9HELO</name>